<comment type="caution">
    <text evidence="1">The sequence shown here is derived from an EMBL/GenBank/DDBJ whole genome shotgun (WGS) entry which is preliminary data.</text>
</comment>
<sequence length="50" mass="6223">MSKWILKEEKERIKKRVKLMRDRDKLIFRIIAERLGLSAEQVRAAYYKWK</sequence>
<dbReference type="EMBL" id="LAZR01004497">
    <property type="protein sequence ID" value="KKN08077.1"/>
    <property type="molecule type" value="Genomic_DNA"/>
</dbReference>
<reference evidence="1" key="1">
    <citation type="journal article" date="2015" name="Nature">
        <title>Complex archaea that bridge the gap between prokaryotes and eukaryotes.</title>
        <authorList>
            <person name="Spang A."/>
            <person name="Saw J.H."/>
            <person name="Jorgensen S.L."/>
            <person name="Zaremba-Niedzwiedzka K."/>
            <person name="Martijn J."/>
            <person name="Lind A.E."/>
            <person name="van Eijk R."/>
            <person name="Schleper C."/>
            <person name="Guy L."/>
            <person name="Ettema T.J."/>
        </authorList>
    </citation>
    <scope>NUCLEOTIDE SEQUENCE</scope>
</reference>
<gene>
    <name evidence="1" type="ORF">LCGC14_1060340</name>
</gene>
<protein>
    <submittedName>
        <fullName evidence="1">Uncharacterized protein</fullName>
    </submittedName>
</protein>
<name>A0A0F9N887_9ZZZZ</name>
<evidence type="ECO:0000313" key="1">
    <source>
        <dbReference type="EMBL" id="KKN08077.1"/>
    </source>
</evidence>
<dbReference type="AlphaFoldDB" id="A0A0F9N887"/>
<organism evidence="1">
    <name type="scientific">marine sediment metagenome</name>
    <dbReference type="NCBI Taxonomy" id="412755"/>
    <lineage>
        <taxon>unclassified sequences</taxon>
        <taxon>metagenomes</taxon>
        <taxon>ecological metagenomes</taxon>
    </lineage>
</organism>
<proteinExistence type="predicted"/>
<accession>A0A0F9N887</accession>